<dbReference type="Gene3D" id="3.30.70.1230">
    <property type="entry name" value="Nucleotide cyclase"/>
    <property type="match status" value="1"/>
</dbReference>
<name>A0ABV4F0Y9_BRAEL</name>
<protein>
    <recommendedName>
        <fullName evidence="1">Guanylate cyclase domain-containing protein</fullName>
    </recommendedName>
</protein>
<feature type="domain" description="Guanylate cyclase" evidence="1">
    <location>
        <begin position="66"/>
        <end position="167"/>
    </location>
</feature>
<evidence type="ECO:0000313" key="3">
    <source>
        <dbReference type="Proteomes" id="UP001565471"/>
    </source>
</evidence>
<reference evidence="2 3" key="1">
    <citation type="submission" date="2024-07" db="EMBL/GenBank/DDBJ databases">
        <title>Genomic Encyclopedia of Type Strains, Phase V (KMG-V): Genome sequencing to study the core and pangenomes of soil and plant-associated prokaryotes.</title>
        <authorList>
            <person name="Whitman W."/>
        </authorList>
    </citation>
    <scope>NUCLEOTIDE SEQUENCE [LARGE SCALE GENOMIC DNA]</scope>
    <source>
        <strain evidence="2 3">USDA 415</strain>
    </source>
</reference>
<accession>A0ABV4F0Y9</accession>
<dbReference type="InterPro" id="IPR001054">
    <property type="entry name" value="A/G_cyclase"/>
</dbReference>
<dbReference type="CDD" id="cd07302">
    <property type="entry name" value="CHD"/>
    <property type="match status" value="1"/>
</dbReference>
<gene>
    <name evidence="2" type="ORF">ABIF29_003893</name>
</gene>
<evidence type="ECO:0000259" key="1">
    <source>
        <dbReference type="PROSITE" id="PS50125"/>
    </source>
</evidence>
<sequence length="285" mass="31369">MTPEPATICLGCWQNLHMPIPLRGPLSAPFRLFGVRPSRMNPNTCTICEMAFSKIMKARAVTIDATILFADLRGYTTLTQTIAQDGLTSLLDAFYDDCAAAIWRYDGILNKTIGDAVFAIFNFPVRRDDHAVQALLAARQIQRSFRDRHDALVRAIGAGDIEIAIGIVSCVNWLSRELTRRKKDGSSVQLCAEAVRDGRLPIANAASTSGRHVRSRPAKIVRGRRQRHMPRIRAPMSIGGARLAGDACAAAARGQVVRSNIGSSRSGMKRVREAYMWRSPLAAWP</sequence>
<dbReference type="PROSITE" id="PS50125">
    <property type="entry name" value="GUANYLATE_CYCLASE_2"/>
    <property type="match status" value="1"/>
</dbReference>
<keyword evidence="3" id="KW-1185">Reference proteome</keyword>
<dbReference type="InterPro" id="IPR029787">
    <property type="entry name" value="Nucleotide_cyclase"/>
</dbReference>
<dbReference type="Proteomes" id="UP001565471">
    <property type="component" value="Unassembled WGS sequence"/>
</dbReference>
<organism evidence="2 3">
    <name type="scientific">Bradyrhizobium elkanii</name>
    <dbReference type="NCBI Taxonomy" id="29448"/>
    <lineage>
        <taxon>Bacteria</taxon>
        <taxon>Pseudomonadati</taxon>
        <taxon>Pseudomonadota</taxon>
        <taxon>Alphaproteobacteria</taxon>
        <taxon>Hyphomicrobiales</taxon>
        <taxon>Nitrobacteraceae</taxon>
        <taxon>Bradyrhizobium</taxon>
    </lineage>
</organism>
<dbReference type="SUPFAM" id="SSF55073">
    <property type="entry name" value="Nucleotide cyclase"/>
    <property type="match status" value="1"/>
</dbReference>
<dbReference type="EMBL" id="JBGBZA010000002">
    <property type="protein sequence ID" value="MEY9317094.1"/>
    <property type="molecule type" value="Genomic_DNA"/>
</dbReference>
<evidence type="ECO:0000313" key="2">
    <source>
        <dbReference type="EMBL" id="MEY9317094.1"/>
    </source>
</evidence>
<comment type="caution">
    <text evidence="2">The sequence shown here is derived from an EMBL/GenBank/DDBJ whole genome shotgun (WGS) entry which is preliminary data.</text>
</comment>
<proteinExistence type="predicted"/>